<feature type="compositionally biased region" description="Basic residues" evidence="1">
    <location>
        <begin position="25"/>
        <end position="44"/>
    </location>
</feature>
<evidence type="ECO:0000313" key="3">
    <source>
        <dbReference type="Proteomes" id="UP000192223"/>
    </source>
</evidence>
<reference evidence="4" key="1">
    <citation type="submission" date="2025-08" db="UniProtKB">
        <authorList>
            <consortium name="RefSeq"/>
        </authorList>
    </citation>
    <scope>IDENTIFICATION</scope>
    <source>
        <tissue evidence="4">Entire body</tissue>
    </source>
</reference>
<name>A0A1W4X1M4_AGRPL</name>
<dbReference type="GeneID" id="108740271"/>
<evidence type="ECO:0000256" key="1">
    <source>
        <dbReference type="SAM" id="MobiDB-lite"/>
    </source>
</evidence>
<feature type="domain" description="DUF4550" evidence="2">
    <location>
        <begin position="70"/>
        <end position="159"/>
    </location>
</feature>
<dbReference type="Proteomes" id="UP000192223">
    <property type="component" value="Unplaced"/>
</dbReference>
<feature type="region of interest" description="Disordered" evidence="1">
    <location>
        <begin position="22"/>
        <end position="51"/>
    </location>
</feature>
<feature type="region of interest" description="Disordered" evidence="1">
    <location>
        <begin position="274"/>
        <end position="305"/>
    </location>
</feature>
<dbReference type="InParanoid" id="A0A1W4X1M4"/>
<gene>
    <name evidence="4" type="primary">LOC108740271</name>
</gene>
<keyword evidence="3" id="KW-1185">Reference proteome</keyword>
<dbReference type="STRING" id="224129.A0A1W4X1M4"/>
<evidence type="ECO:0000259" key="2">
    <source>
        <dbReference type="Pfam" id="PF15084"/>
    </source>
</evidence>
<proteinExistence type="predicted"/>
<sequence>MVKFTFSFLVAFDYDPDAKEIPQEKKKKKKKDKPKKKEKKKRKGKAEDKPKPVIPPYVIQLGKLIGNLSIEYEFLPKRPKFHIDVLCWGPVAKVFAANEELIIKCIVFDKKAWVPVTVYHTVPPLEDVELTKLHQHIIKFMFYTAKNKLGKGAKKDKSKVFYLKEEEICIKDRFLLAFEENPNVDVPVETSSKPLELPSKSNMDDVKKDEAIVSKLEFLKDSVHKFKMYKILQKVQNGKEINSKSFAPTCRAVEPETCGEITENLRAFLKFAKGKGKGKKNKKPKKPKKKKKPKKGKKKGKQRPTSMEVLVPGEVFLTEPYYSLFEPSSRGMIPSVYHVFILLTATRVMTDVQRFYNNPVVFKVHKLSNLAVELLQAINITSVYVYMNIPRVSLCKTATKEVANVIRFNESHVHFLKHPCPFEFIEMLRTQGLFVELRGVVKNDKPKAQPSLFGTKTDDYLISEKSKIPAQISDGGAELDYIVLAVACFDLYGLLQQPWCIKMTQPLHNPNSLSGASYCTLFANYEFQDTITVNEVNLRQVKTREVSNALSEEVLISRGTSLKISVTAFMPQAPVLQVLNNILYRRLVMEIYDLEFAAILLVDIIEHNRSVFHDKGIPFNFAHANTRHYKPREGANESSNVEVDDAVTGFLLDNGATCLIYLEGSQLGIITHFWQRVMTCPAKTAAIFFNSQALYQRRVYSEFLKYGGLYVITLKVPLQKILSQIRIHITGNVPTPCWKALKKLDLLLRCQWQKKINEYALYPTSKQLISLDMEWGVAYCTNRTYRSIHLMSMGEQV</sequence>
<dbReference type="PANTHER" id="PTHR33667:SF7">
    <property type="entry name" value="RIKEN CDNA 1810020O05 GENE"/>
    <property type="match status" value="1"/>
</dbReference>
<accession>A0A1W4X1M4</accession>
<dbReference type="AlphaFoldDB" id="A0A1W4X1M4"/>
<feature type="compositionally biased region" description="Basic residues" evidence="1">
    <location>
        <begin position="274"/>
        <end position="302"/>
    </location>
</feature>
<dbReference type="InterPro" id="IPR027876">
    <property type="entry name" value="DUF4550"/>
</dbReference>
<evidence type="ECO:0000313" key="4">
    <source>
        <dbReference type="RefSeq" id="XP_018330031.1"/>
    </source>
</evidence>
<dbReference type="OrthoDB" id="188352at2759"/>
<dbReference type="KEGG" id="apln:108740271"/>
<dbReference type="Pfam" id="PF15084">
    <property type="entry name" value="DUF4550"/>
    <property type="match status" value="1"/>
</dbReference>
<protein>
    <submittedName>
        <fullName evidence="4">Uncharacterized protein LOC108740271 isoform X1</fullName>
    </submittedName>
</protein>
<dbReference type="RefSeq" id="XP_018330031.1">
    <property type="nucleotide sequence ID" value="XM_018474529.1"/>
</dbReference>
<dbReference type="PANTHER" id="PTHR33667">
    <property type="entry name" value="SI:DKEY-57N24.6"/>
    <property type="match status" value="1"/>
</dbReference>
<organism evidence="3 4">
    <name type="scientific">Agrilus planipennis</name>
    <name type="common">Emerald ash borer</name>
    <name type="synonym">Agrilus marcopoli</name>
    <dbReference type="NCBI Taxonomy" id="224129"/>
    <lineage>
        <taxon>Eukaryota</taxon>
        <taxon>Metazoa</taxon>
        <taxon>Ecdysozoa</taxon>
        <taxon>Arthropoda</taxon>
        <taxon>Hexapoda</taxon>
        <taxon>Insecta</taxon>
        <taxon>Pterygota</taxon>
        <taxon>Neoptera</taxon>
        <taxon>Endopterygota</taxon>
        <taxon>Coleoptera</taxon>
        <taxon>Polyphaga</taxon>
        <taxon>Elateriformia</taxon>
        <taxon>Buprestoidea</taxon>
        <taxon>Buprestidae</taxon>
        <taxon>Agrilinae</taxon>
        <taxon>Agrilus</taxon>
    </lineage>
</organism>